<proteinExistence type="predicted"/>
<evidence type="ECO:0000313" key="2">
    <source>
        <dbReference type="Proteomes" id="UP001163321"/>
    </source>
</evidence>
<dbReference type="EMBL" id="CM047592">
    <property type="protein sequence ID" value="KAI9917122.1"/>
    <property type="molecule type" value="Genomic_DNA"/>
</dbReference>
<evidence type="ECO:0000313" key="1">
    <source>
        <dbReference type="EMBL" id="KAI9917122.1"/>
    </source>
</evidence>
<organism evidence="1 2">
    <name type="scientific">Peronosclerospora sorghi</name>
    <dbReference type="NCBI Taxonomy" id="230839"/>
    <lineage>
        <taxon>Eukaryota</taxon>
        <taxon>Sar</taxon>
        <taxon>Stramenopiles</taxon>
        <taxon>Oomycota</taxon>
        <taxon>Peronosporomycetes</taxon>
        <taxon>Peronosporales</taxon>
        <taxon>Peronosporaceae</taxon>
        <taxon>Peronosclerospora</taxon>
    </lineage>
</organism>
<accession>A0ACC0WED5</accession>
<name>A0ACC0WED5_9STRA</name>
<protein>
    <submittedName>
        <fullName evidence="1">Uncharacterized protein</fullName>
    </submittedName>
</protein>
<sequence length="490" mass="54542">MTTPFAPPLSSTPPSSIAGSLPNAPETFRPEPWRENDSNGRYNTVTIETRGRNVETFRDQDSGQNPEKWVDDKQRERHRLLSSEIYPGYAQERAVGNGYNLATSKRLRWTSPPVMQPSLLPPNPVEDSCPSRIKFQLPDTSQVGSTGVGIGFAGLRKHGMETHVAPPRVPSRLDDMGVKDRKNEAQAGNDGVQEKKEKKRVRYLRDTDRHTIIQRIEKGEKQAALAREFGVTRAAICHIKKNRSEILSRYNMLLQSAQDMDRDVNLIETPGNKPMVHLHEARATSVLLLMTILRDHRSSNATFRRATDRLIMILLEEALAFMSTQKVEVITNSGHAYCGLEMCDPVCGVAIGAQGFPLLVLFHQMEPEALQGSIHIVMESVGKNLRTWRLDHINLPPNIVQHKIFLFTSTCSTGEAVCKAIEALCNVGCDKHNIYLVVLLIASDGLIAVSKRFPQVKIISGGIDAKVDPHSGRIIPGFGDFMSRYSGLQV</sequence>
<reference evidence="1 2" key="1">
    <citation type="journal article" date="2022" name="bioRxiv">
        <title>The genome of the oomycete Peronosclerospora sorghi, a cosmopolitan pathogen of maize and sorghum, is inflated with dispersed pseudogenes.</title>
        <authorList>
            <person name="Fletcher K."/>
            <person name="Martin F."/>
            <person name="Isakeit T."/>
            <person name="Cavanaugh K."/>
            <person name="Magill C."/>
            <person name="Michelmore R."/>
        </authorList>
    </citation>
    <scope>NUCLEOTIDE SEQUENCE [LARGE SCALE GENOMIC DNA]</scope>
    <source>
        <strain evidence="1">P6</strain>
    </source>
</reference>
<gene>
    <name evidence="1" type="ORF">PsorP6_013272</name>
</gene>
<keyword evidence="2" id="KW-1185">Reference proteome</keyword>
<dbReference type="Proteomes" id="UP001163321">
    <property type="component" value="Chromosome 13"/>
</dbReference>
<comment type="caution">
    <text evidence="1">The sequence shown here is derived from an EMBL/GenBank/DDBJ whole genome shotgun (WGS) entry which is preliminary data.</text>
</comment>